<feature type="domain" description="Phosphatidic acid phosphatase type 2/haloperoxidase" evidence="2">
    <location>
        <begin position="361"/>
        <end position="510"/>
    </location>
</feature>
<sequence length="528" mass="57409">MKHFKKLPCGISVILATFLFNGASTAQTSRQTASPAQTPLSPRGLSDFSNILSPQADRVAITTKSLLFVRPISPQNDRLGTWNEIALQVTAADHARGPNEGYDQLGPHRSSRAMAIIHIAIYDAVNNITKKYQSFSGSPDGPGNASIDAAIAVAARDTLIAMFPLQKETVLNAYRVDAVSIPGTDEAKQQGEAVGAAAAAAILALRANDNSALAEPDIGTESQASADPQKFVYIKPGIGVWQPDPISNIRVALGYNWGKVTPFIIPRADMFRPTPPPAVDSPQYAELYNEVKRLGGDSSKGTPTERKSVESFRAIFWAYDGTPGLCAPPRLYNQVALQVKEQNKHTLLPLSDISDRARYLALINTAMADAAISAWEAKWHYAYWRPVTAIRYPGDDGNAATTRDASFYPLGAPASNARGPNFTPPFPAYPSGHAVFGGAVFEIMRKFFGETTSVEVVSDEFNGRNRGMGTEPVRGLQPISYMRFVDAEWENARSRIWLGIHWQVDATAGVNEGNEVGRYVFDHAFLPR</sequence>
<keyword evidence="4" id="KW-1185">Reference proteome</keyword>
<dbReference type="Gene3D" id="1.10.606.20">
    <property type="match status" value="1"/>
</dbReference>
<comment type="caution">
    <text evidence="3">The sequence shown here is derived from an EMBL/GenBank/DDBJ whole genome shotgun (WGS) entry which is preliminary data.</text>
</comment>
<dbReference type="PANTHER" id="PTHR34599">
    <property type="entry name" value="PEROXIDASE-RELATED"/>
    <property type="match status" value="1"/>
</dbReference>
<reference evidence="3 4" key="1">
    <citation type="submission" date="2017-05" db="EMBL/GenBank/DDBJ databases">
        <authorList>
            <person name="Varghese N."/>
            <person name="Submissions S."/>
        </authorList>
    </citation>
    <scope>NUCLEOTIDE SEQUENCE [LARGE SCALE GENOMIC DNA]</scope>
    <source>
        <strain evidence="3 4">DSM 26001</strain>
    </source>
</reference>
<dbReference type="SUPFAM" id="SSF48317">
    <property type="entry name" value="Acid phosphatase/Vanadium-dependent haloperoxidase"/>
    <property type="match status" value="1"/>
</dbReference>
<gene>
    <name evidence="3" type="ORF">SAMN06295970_1192</name>
</gene>
<evidence type="ECO:0000259" key="2">
    <source>
        <dbReference type="Pfam" id="PF01569"/>
    </source>
</evidence>
<feature type="signal peptide" evidence="1">
    <location>
        <begin position="1"/>
        <end position="26"/>
    </location>
</feature>
<accession>A0ABY1QMX9</accession>
<protein>
    <submittedName>
        <fullName evidence="3">PAP2 superfamily protein</fullName>
    </submittedName>
</protein>
<dbReference type="InterPro" id="IPR000326">
    <property type="entry name" value="PAP2/HPO"/>
</dbReference>
<evidence type="ECO:0000313" key="4">
    <source>
        <dbReference type="Proteomes" id="UP001158049"/>
    </source>
</evidence>
<keyword evidence="1" id="KW-0732">Signal</keyword>
<feature type="chain" id="PRO_5045895842" evidence="1">
    <location>
        <begin position="27"/>
        <end position="528"/>
    </location>
</feature>
<proteinExistence type="predicted"/>
<dbReference type="Pfam" id="PF01569">
    <property type="entry name" value="PAP2"/>
    <property type="match status" value="1"/>
</dbReference>
<dbReference type="InterPro" id="IPR036938">
    <property type="entry name" value="PAP2/HPO_sf"/>
</dbReference>
<organism evidence="3 4">
    <name type="scientific">Noviherbaspirillum suwonense</name>
    <dbReference type="NCBI Taxonomy" id="1224511"/>
    <lineage>
        <taxon>Bacteria</taxon>
        <taxon>Pseudomonadati</taxon>
        <taxon>Pseudomonadota</taxon>
        <taxon>Betaproteobacteria</taxon>
        <taxon>Burkholderiales</taxon>
        <taxon>Oxalobacteraceae</taxon>
        <taxon>Noviherbaspirillum</taxon>
    </lineage>
</organism>
<dbReference type="PANTHER" id="PTHR34599:SF1">
    <property type="entry name" value="PHOSPHATIDIC ACID PHOSPHATASE TYPE 2_HALOPEROXIDASE DOMAIN-CONTAINING PROTEIN"/>
    <property type="match status" value="1"/>
</dbReference>
<dbReference type="InterPro" id="IPR052559">
    <property type="entry name" value="V-haloperoxidase"/>
</dbReference>
<dbReference type="Proteomes" id="UP001158049">
    <property type="component" value="Unassembled WGS sequence"/>
</dbReference>
<evidence type="ECO:0000313" key="3">
    <source>
        <dbReference type="EMBL" id="SMP73104.1"/>
    </source>
</evidence>
<evidence type="ECO:0000256" key="1">
    <source>
        <dbReference type="SAM" id="SignalP"/>
    </source>
</evidence>
<name>A0ABY1QMX9_9BURK</name>
<dbReference type="CDD" id="cd03398">
    <property type="entry name" value="PAP2_haloperoxidase"/>
    <property type="match status" value="1"/>
</dbReference>
<dbReference type="EMBL" id="FXUL01000019">
    <property type="protein sequence ID" value="SMP73104.1"/>
    <property type="molecule type" value="Genomic_DNA"/>
</dbReference>
<dbReference type="RefSeq" id="WP_283444196.1">
    <property type="nucleotide sequence ID" value="NZ_FXUL01000019.1"/>
</dbReference>